<dbReference type="EMBL" id="MK651787">
    <property type="protein sequence ID" value="QBZ71601.1"/>
    <property type="molecule type" value="Genomic_DNA"/>
</dbReference>
<accession>A0A4D6DZ35</accession>
<dbReference type="Gene3D" id="6.10.140.940">
    <property type="match status" value="1"/>
</dbReference>
<evidence type="ECO:0008006" key="3">
    <source>
        <dbReference type="Google" id="ProtNLM"/>
    </source>
</evidence>
<sequence>MAANYTPQQLNPNSLPPGTPVAFRDWLVRLNQLSAQAGRNAGEATENASDALKVANEQKTRNDQQDTTLNQQAGQISQLSAEVEGLSGSIVSLDVNSVKLNKTTLQVMDGPLSIGTEIRVNNVKVMGGRQLGWTAASGTLKKGGINGSAAYTAGATYSQAEIQALADGLVEARQTIAALVALVMSHGLAGVNPTP</sequence>
<name>A0A4D6DZ35_9CAUD</name>
<reference evidence="2" key="1">
    <citation type="submission" date="2019-03" db="EMBL/GenBank/DDBJ databases">
        <authorList>
            <person name="Olsen N.S."/>
            <person name="Kot W."/>
            <person name="Hansen L.H."/>
        </authorList>
    </citation>
    <scope>NUCLEOTIDE SEQUENCE [LARGE SCALE GENOMIC DNA]</scope>
</reference>
<dbReference type="GeneID" id="55013174"/>
<evidence type="ECO:0000313" key="1">
    <source>
        <dbReference type="EMBL" id="QBZ71601.1"/>
    </source>
</evidence>
<organism evidence="1 2">
    <name type="scientific">Escherichia phage Sortsne</name>
    <dbReference type="NCBI Taxonomy" id="2562456"/>
    <lineage>
        <taxon>Viruses</taxon>
        <taxon>Duplodnaviria</taxon>
        <taxon>Heunggongvirae</taxon>
        <taxon>Uroviricota</taxon>
        <taxon>Caudoviricetes</taxon>
        <taxon>Sortsnevirus</taxon>
        <taxon>Sortsnevirus sortsne</taxon>
    </lineage>
</organism>
<proteinExistence type="predicted"/>
<protein>
    <recommendedName>
        <fullName evidence="3">DNA stabilization protein</fullName>
    </recommendedName>
</protein>
<evidence type="ECO:0000313" key="2">
    <source>
        <dbReference type="Proteomes" id="UP000297046"/>
    </source>
</evidence>
<dbReference type="Proteomes" id="UP000297046">
    <property type="component" value="Segment"/>
</dbReference>
<dbReference type="KEGG" id="vg:55013174"/>
<dbReference type="RefSeq" id="YP_009821689.1">
    <property type="nucleotide sequence ID" value="NC_048178.1"/>
</dbReference>
<keyword evidence="2" id="KW-1185">Reference proteome</keyword>